<dbReference type="Pfam" id="PF00496">
    <property type="entry name" value="SBP_bac_5"/>
    <property type="match status" value="1"/>
</dbReference>
<feature type="domain" description="Solute-binding protein family 5" evidence="2">
    <location>
        <begin position="109"/>
        <end position="484"/>
    </location>
</feature>
<dbReference type="Proteomes" id="UP000002230">
    <property type="component" value="Chromosome"/>
</dbReference>
<proteinExistence type="predicted"/>
<dbReference type="GO" id="GO:0030288">
    <property type="term" value="C:outer membrane-bounded periplasmic space"/>
    <property type="evidence" value="ECO:0007669"/>
    <property type="project" value="TreeGrafter"/>
</dbReference>
<dbReference type="Gene3D" id="3.40.190.10">
    <property type="entry name" value="Periplasmic binding protein-like II"/>
    <property type="match status" value="1"/>
</dbReference>
<keyword evidence="4" id="KW-1185">Reference proteome</keyword>
<reference evidence="4" key="1">
    <citation type="submission" date="2010-08" db="EMBL/GenBank/DDBJ databases">
        <title>Genome comparisons of Edwardsiella bacteria analysed using deep sequencing technology.</title>
        <authorList>
            <person name="van Soest J.J."/>
            <person name="Henkel C.V."/>
            <person name="Jansen H.J."/>
            <person name="van den Hondel C.A.M.J.J."/>
            <person name="Bloemberg G.V."/>
            <person name="Meijer A.H."/>
            <person name="Spaink H.P."/>
        </authorList>
    </citation>
    <scope>NUCLEOTIDE SEQUENCE [LARGE SCALE GENOMIC DNA]</scope>
    <source>
        <strain evidence="4">FL6-60</strain>
    </source>
</reference>
<dbReference type="GO" id="GO:0042884">
    <property type="term" value="P:microcin transport"/>
    <property type="evidence" value="ECO:0007669"/>
    <property type="project" value="TreeGrafter"/>
</dbReference>
<dbReference type="GO" id="GO:0015833">
    <property type="term" value="P:peptide transport"/>
    <property type="evidence" value="ECO:0007669"/>
    <property type="project" value="TreeGrafter"/>
</dbReference>
<dbReference type="InterPro" id="IPR030678">
    <property type="entry name" value="Peptide/Ni-bd"/>
</dbReference>
<dbReference type="CDD" id="cd08497">
    <property type="entry name" value="MbnE-like"/>
    <property type="match status" value="1"/>
</dbReference>
<reference evidence="3 4" key="2">
    <citation type="journal article" date="2011" name="BMC Immunol.">
        <title>Comparison of static immersion and intravenous injection systems for exposure of zebrafish embryos to the natural pathogen Edwardsiella tarda.</title>
        <authorList>
            <person name="van Soest J.J."/>
            <person name="Stockhammer O.W."/>
            <person name="Ordas A."/>
            <person name="Bloemberg G.V."/>
            <person name="Spaink H.P."/>
            <person name="Meijer A.H."/>
        </authorList>
    </citation>
    <scope>NUCLEOTIDE SEQUENCE [LARGE SCALE GENOMIC DNA]</scope>
    <source>
        <strain evidence="3 4">FL6-60</strain>
    </source>
</reference>
<evidence type="ECO:0000256" key="1">
    <source>
        <dbReference type="ARBA" id="ARBA00022729"/>
    </source>
</evidence>
<dbReference type="KEGG" id="etd:ETAF_2084"/>
<evidence type="ECO:0000313" key="3">
    <source>
        <dbReference type="EMBL" id="ADM42190.1"/>
    </source>
</evidence>
<evidence type="ECO:0000259" key="2">
    <source>
        <dbReference type="Pfam" id="PF00496"/>
    </source>
</evidence>
<dbReference type="SUPFAM" id="SSF53850">
    <property type="entry name" value="Periplasmic binding protein-like II"/>
    <property type="match status" value="1"/>
</dbReference>
<dbReference type="PIRSF" id="PIRSF002741">
    <property type="entry name" value="MppA"/>
    <property type="match status" value="1"/>
</dbReference>
<accession>A0A0H3DS38</accession>
<dbReference type="EMBL" id="CP002154">
    <property type="protein sequence ID" value="ADM42190.1"/>
    <property type="molecule type" value="Genomic_DNA"/>
</dbReference>
<evidence type="ECO:0000313" key="4">
    <source>
        <dbReference type="Proteomes" id="UP000002230"/>
    </source>
</evidence>
<dbReference type="InterPro" id="IPR039424">
    <property type="entry name" value="SBP_5"/>
</dbReference>
<name>A0A0H3DS38_EDWTF</name>
<dbReference type="Gene3D" id="3.10.105.10">
    <property type="entry name" value="Dipeptide-binding Protein, Domain 3"/>
    <property type="match status" value="1"/>
</dbReference>
<gene>
    <name evidence="3" type="ordered locus">ETAF_2084</name>
</gene>
<sequence length="665" mass="75311">MLPLLCAAAQPDTIDERYAIALRGEAKYAAGFSHVDYANPAAPKGGTLRLAAIGSYDNFNPYAAYGTPAIRSARLFDTLFCPSADELDSAYPLIGASIRYDRRFRWAEVAINPDARFQDRTPIAARDVAFSFHALMTQGPAAFRQRFHGITLRPLSPLTIRIEQPFSDKARILALLTQLPILPQHAWHQRSLRHPLRQPPIGSGPYRIVRYRLGHSVTYQRLADYWAANLPINRGRYNLDTLHYTYYPSQRAAQAAFLHDRIDVWLETSPARWASQYPQRRVARGEIVKADLRSHAAQATRWLAFNNQLPLFRDRRVREAISLAFDFPTLNRRLYHGDYRRADSYFQNTPYAAHGYPSAAELLWLAPLKGEVPAAVFLYRYRPSGEHTLADLRRAQALLTQAGWRRHGPWLVNQVDGRRFVFTLLLPYGSRLHYVVPLRDSLARLGIDMQIRAAPRGQFSRLARRHAFGMIPLIYPATPFPSPALRVRWGSRYADGRGNIANVRDGAVDALLAHIAAQQRSPDALLALGRALDRVLTWNAFMLPLWYSDHRHLAYWNRFAMPAQRPRYGLGLDSWWYDVNRAARLPPQGSAGERRGRRCHRNACAAIGSAMATPSFFRRHITVLSSSGSTNRQGSPSSATIVQATGISCRERYISRITCQALSPR</sequence>
<dbReference type="PANTHER" id="PTHR30290:SF64">
    <property type="entry name" value="ABC TRANSPORTER PERIPLASMIC BINDING PROTEIN"/>
    <property type="match status" value="1"/>
</dbReference>
<dbReference type="PATRIC" id="fig|718251.5.peg.2165"/>
<dbReference type="GO" id="GO:1904680">
    <property type="term" value="F:peptide transmembrane transporter activity"/>
    <property type="evidence" value="ECO:0007669"/>
    <property type="project" value="TreeGrafter"/>
</dbReference>
<protein>
    <submittedName>
        <fullName evidence="3">Putative substrate-binding transport protein</fullName>
    </submittedName>
</protein>
<organism evidence="3 4">
    <name type="scientific">Edwardsiella tarda (strain FL6-60)</name>
    <dbReference type="NCBI Taxonomy" id="718251"/>
    <lineage>
        <taxon>Bacteria</taxon>
        <taxon>Pseudomonadati</taxon>
        <taxon>Pseudomonadota</taxon>
        <taxon>Gammaproteobacteria</taxon>
        <taxon>Enterobacterales</taxon>
        <taxon>Hafniaceae</taxon>
        <taxon>Edwardsiella</taxon>
    </lineage>
</organism>
<dbReference type="InterPro" id="IPR000914">
    <property type="entry name" value="SBP_5_dom"/>
</dbReference>
<dbReference type="HOGENOM" id="CLU_023171_0_0_6"/>
<dbReference type="GO" id="GO:0043190">
    <property type="term" value="C:ATP-binding cassette (ABC) transporter complex"/>
    <property type="evidence" value="ECO:0007669"/>
    <property type="project" value="InterPro"/>
</dbReference>
<dbReference type="AlphaFoldDB" id="A0A0H3DS38"/>
<dbReference type="PANTHER" id="PTHR30290">
    <property type="entry name" value="PERIPLASMIC BINDING COMPONENT OF ABC TRANSPORTER"/>
    <property type="match status" value="1"/>
</dbReference>
<keyword evidence="1" id="KW-0732">Signal</keyword>